<keyword evidence="4" id="KW-1185">Reference proteome</keyword>
<dbReference type="Proteomes" id="UP000011087">
    <property type="component" value="Unassembled WGS sequence"/>
</dbReference>
<dbReference type="EnsemblProtists" id="EKX33633">
    <property type="protein sequence ID" value="EKX33633"/>
    <property type="gene ID" value="GUITHDRAFT_147762"/>
</dbReference>
<feature type="signal peptide" evidence="1">
    <location>
        <begin position="1"/>
        <end position="22"/>
    </location>
</feature>
<evidence type="ECO:0000256" key="1">
    <source>
        <dbReference type="SAM" id="SignalP"/>
    </source>
</evidence>
<dbReference type="KEGG" id="gtt:GUITHDRAFT_147762"/>
<accession>L1IBL9</accession>
<dbReference type="PaxDb" id="55529-EKX33633"/>
<dbReference type="GeneID" id="17290373"/>
<feature type="chain" id="PRO_5008769825" evidence="1">
    <location>
        <begin position="23"/>
        <end position="442"/>
    </location>
</feature>
<name>L1IBL9_GUITC</name>
<keyword evidence="1" id="KW-0732">Signal</keyword>
<evidence type="ECO:0000313" key="4">
    <source>
        <dbReference type="Proteomes" id="UP000011087"/>
    </source>
</evidence>
<evidence type="ECO:0000313" key="2">
    <source>
        <dbReference type="EMBL" id="EKX33633.1"/>
    </source>
</evidence>
<gene>
    <name evidence="2" type="ORF">GUITHDRAFT_147762</name>
</gene>
<sequence length="442" mass="48166">MGCGLKWGALVVVAWLVAGVDAQSSCNIGYYDDGSGTGSGTTNCVRCPHMTTTNSTGKTSVYDCLEYKPLVSYQFEDVGDLGKDSSGNGRHATVPSTAPVYSIGRRGSDNDMYGGLSYMGSSYFDMEQHYFPLYYPTGCLQNSYNPNPLYAFYPQLVASKGFPGISPDVNGAASAPVASWDLAFQQLVASNTYGTIVRVCYDCALTHWLIFYKRILPVDADWSVSKNMLYSWASDRNKLNLHFKLYGSEADYLADTNAWTSCNYDSTVGSFRDCGGAAYQWIATSGTNAANANNKNAVFYLLKDCTLCSDQKTTGVTTATASSQCTAFDNSPQWCPVGSYSATGMITNLEDCGSTTGTSACLCEQSTIYKDGLHILIMLQIPAKKELGHHGGSVHPSIELRFVLKTDLTRTKSELIQDWAYIVRDEVNCVFRIEAFHGSHPL</sequence>
<dbReference type="OrthoDB" id="430215at2759"/>
<organism evidence="2">
    <name type="scientific">Guillardia theta (strain CCMP2712)</name>
    <name type="common">Cryptophyte</name>
    <dbReference type="NCBI Taxonomy" id="905079"/>
    <lineage>
        <taxon>Eukaryota</taxon>
        <taxon>Cryptophyceae</taxon>
        <taxon>Pyrenomonadales</taxon>
        <taxon>Geminigeraceae</taxon>
        <taxon>Guillardia</taxon>
    </lineage>
</organism>
<evidence type="ECO:0000313" key="3">
    <source>
        <dbReference type="EnsemblProtists" id="EKX33633"/>
    </source>
</evidence>
<dbReference type="HOGENOM" id="CLU_620321_0_0_1"/>
<reference evidence="2 4" key="1">
    <citation type="journal article" date="2012" name="Nature">
        <title>Algal genomes reveal evolutionary mosaicism and the fate of nucleomorphs.</title>
        <authorList>
            <consortium name="DOE Joint Genome Institute"/>
            <person name="Curtis B.A."/>
            <person name="Tanifuji G."/>
            <person name="Burki F."/>
            <person name="Gruber A."/>
            <person name="Irimia M."/>
            <person name="Maruyama S."/>
            <person name="Arias M.C."/>
            <person name="Ball S.G."/>
            <person name="Gile G.H."/>
            <person name="Hirakawa Y."/>
            <person name="Hopkins J.F."/>
            <person name="Kuo A."/>
            <person name="Rensing S.A."/>
            <person name="Schmutz J."/>
            <person name="Symeonidi A."/>
            <person name="Elias M."/>
            <person name="Eveleigh R.J."/>
            <person name="Herman E.K."/>
            <person name="Klute M.J."/>
            <person name="Nakayama T."/>
            <person name="Obornik M."/>
            <person name="Reyes-Prieto A."/>
            <person name="Armbrust E.V."/>
            <person name="Aves S.J."/>
            <person name="Beiko R.G."/>
            <person name="Coutinho P."/>
            <person name="Dacks J.B."/>
            <person name="Durnford D.G."/>
            <person name="Fast N.M."/>
            <person name="Green B.R."/>
            <person name="Grisdale C.J."/>
            <person name="Hempel F."/>
            <person name="Henrissat B."/>
            <person name="Hoppner M.P."/>
            <person name="Ishida K."/>
            <person name="Kim E."/>
            <person name="Koreny L."/>
            <person name="Kroth P.G."/>
            <person name="Liu Y."/>
            <person name="Malik S.B."/>
            <person name="Maier U.G."/>
            <person name="McRose D."/>
            <person name="Mock T."/>
            <person name="Neilson J.A."/>
            <person name="Onodera N.T."/>
            <person name="Poole A.M."/>
            <person name="Pritham E.J."/>
            <person name="Richards T.A."/>
            <person name="Rocap G."/>
            <person name="Roy S.W."/>
            <person name="Sarai C."/>
            <person name="Schaack S."/>
            <person name="Shirato S."/>
            <person name="Slamovits C.H."/>
            <person name="Spencer D.F."/>
            <person name="Suzuki S."/>
            <person name="Worden A.Z."/>
            <person name="Zauner S."/>
            <person name="Barry K."/>
            <person name="Bell C."/>
            <person name="Bharti A.K."/>
            <person name="Crow J.A."/>
            <person name="Grimwood J."/>
            <person name="Kramer R."/>
            <person name="Lindquist E."/>
            <person name="Lucas S."/>
            <person name="Salamov A."/>
            <person name="McFadden G.I."/>
            <person name="Lane C.E."/>
            <person name="Keeling P.J."/>
            <person name="Gray M.W."/>
            <person name="Grigoriev I.V."/>
            <person name="Archibald J.M."/>
        </authorList>
    </citation>
    <scope>NUCLEOTIDE SEQUENCE</scope>
    <source>
        <strain evidence="2 4">CCMP2712</strain>
    </source>
</reference>
<proteinExistence type="predicted"/>
<protein>
    <submittedName>
        <fullName evidence="2 3">Uncharacterized protein</fullName>
    </submittedName>
</protein>
<reference evidence="4" key="2">
    <citation type="submission" date="2012-11" db="EMBL/GenBank/DDBJ databases">
        <authorList>
            <person name="Kuo A."/>
            <person name="Curtis B.A."/>
            <person name="Tanifuji G."/>
            <person name="Burki F."/>
            <person name="Gruber A."/>
            <person name="Irimia M."/>
            <person name="Maruyama S."/>
            <person name="Arias M.C."/>
            <person name="Ball S.G."/>
            <person name="Gile G.H."/>
            <person name="Hirakawa Y."/>
            <person name="Hopkins J.F."/>
            <person name="Rensing S.A."/>
            <person name="Schmutz J."/>
            <person name="Symeonidi A."/>
            <person name="Elias M."/>
            <person name="Eveleigh R.J."/>
            <person name="Herman E.K."/>
            <person name="Klute M.J."/>
            <person name="Nakayama T."/>
            <person name="Obornik M."/>
            <person name="Reyes-Prieto A."/>
            <person name="Armbrust E.V."/>
            <person name="Aves S.J."/>
            <person name="Beiko R.G."/>
            <person name="Coutinho P."/>
            <person name="Dacks J.B."/>
            <person name="Durnford D.G."/>
            <person name="Fast N.M."/>
            <person name="Green B.R."/>
            <person name="Grisdale C."/>
            <person name="Hempe F."/>
            <person name="Henrissat B."/>
            <person name="Hoppner M.P."/>
            <person name="Ishida K.-I."/>
            <person name="Kim E."/>
            <person name="Koreny L."/>
            <person name="Kroth P.G."/>
            <person name="Liu Y."/>
            <person name="Malik S.-B."/>
            <person name="Maier U.G."/>
            <person name="McRose D."/>
            <person name="Mock T."/>
            <person name="Neilson J.A."/>
            <person name="Onodera N.T."/>
            <person name="Poole A.M."/>
            <person name="Pritham E.J."/>
            <person name="Richards T.A."/>
            <person name="Rocap G."/>
            <person name="Roy S.W."/>
            <person name="Sarai C."/>
            <person name="Schaack S."/>
            <person name="Shirato S."/>
            <person name="Slamovits C.H."/>
            <person name="Spencer D.F."/>
            <person name="Suzuki S."/>
            <person name="Worden A.Z."/>
            <person name="Zauner S."/>
            <person name="Barry K."/>
            <person name="Bell C."/>
            <person name="Bharti A.K."/>
            <person name="Crow J.A."/>
            <person name="Grimwood J."/>
            <person name="Kramer R."/>
            <person name="Lindquist E."/>
            <person name="Lucas S."/>
            <person name="Salamov A."/>
            <person name="McFadden G.I."/>
            <person name="Lane C.E."/>
            <person name="Keeling P.J."/>
            <person name="Gray M.W."/>
            <person name="Grigoriev I.V."/>
            <person name="Archibald J.M."/>
        </authorList>
    </citation>
    <scope>NUCLEOTIDE SEQUENCE</scope>
    <source>
        <strain evidence="4">CCMP2712</strain>
    </source>
</reference>
<dbReference type="EMBL" id="JH993134">
    <property type="protein sequence ID" value="EKX33633.1"/>
    <property type="molecule type" value="Genomic_DNA"/>
</dbReference>
<dbReference type="RefSeq" id="XP_005820613.1">
    <property type="nucleotide sequence ID" value="XM_005820556.1"/>
</dbReference>
<reference evidence="3" key="3">
    <citation type="submission" date="2015-06" db="UniProtKB">
        <authorList>
            <consortium name="EnsemblProtists"/>
        </authorList>
    </citation>
    <scope>IDENTIFICATION</scope>
</reference>
<dbReference type="AlphaFoldDB" id="L1IBL9"/>